<keyword evidence="6" id="KW-0690">Ribosome biogenesis</keyword>
<name>H6SQP1_PARPM</name>
<dbReference type="InterPro" id="IPR006073">
    <property type="entry name" value="GTP-bd"/>
</dbReference>
<keyword evidence="6" id="KW-1003">Cell membrane</keyword>
<feature type="binding site" evidence="6">
    <location>
        <begin position="21"/>
        <end position="28"/>
    </location>
    <ligand>
        <name>GTP</name>
        <dbReference type="ChEBI" id="CHEBI:37565"/>
    </ligand>
</feature>
<keyword evidence="6" id="KW-0699">rRNA-binding</keyword>
<evidence type="ECO:0000256" key="1">
    <source>
        <dbReference type="ARBA" id="ARBA00007921"/>
    </source>
</evidence>
<dbReference type="GO" id="GO:0000028">
    <property type="term" value="P:ribosomal small subunit assembly"/>
    <property type="evidence" value="ECO:0007669"/>
    <property type="project" value="TreeGrafter"/>
</dbReference>
<dbReference type="KEGG" id="rpm:RSPPHO_00730"/>
<evidence type="ECO:0000256" key="4">
    <source>
        <dbReference type="ARBA" id="ARBA00022884"/>
    </source>
</evidence>
<dbReference type="PATRIC" id="fig|1150469.3.peg.841"/>
<dbReference type="InterPro" id="IPR009019">
    <property type="entry name" value="KH_sf_prok-type"/>
</dbReference>
<dbReference type="GO" id="GO:0005525">
    <property type="term" value="F:GTP binding"/>
    <property type="evidence" value="ECO:0007669"/>
    <property type="project" value="UniProtKB-UniRule"/>
</dbReference>
<evidence type="ECO:0000256" key="2">
    <source>
        <dbReference type="ARBA" id="ARBA00020484"/>
    </source>
</evidence>
<dbReference type="CDD" id="cd04163">
    <property type="entry name" value="Era"/>
    <property type="match status" value="1"/>
</dbReference>
<dbReference type="PANTHER" id="PTHR42698:SF1">
    <property type="entry name" value="GTPASE ERA, MITOCHONDRIAL"/>
    <property type="match status" value="1"/>
</dbReference>
<dbReference type="Pfam" id="PF07650">
    <property type="entry name" value="KH_2"/>
    <property type="match status" value="1"/>
</dbReference>
<dbReference type="NCBIfam" id="NF000908">
    <property type="entry name" value="PRK00089.1"/>
    <property type="match status" value="1"/>
</dbReference>
<dbReference type="PANTHER" id="PTHR42698">
    <property type="entry name" value="GTPASE ERA"/>
    <property type="match status" value="1"/>
</dbReference>
<dbReference type="Pfam" id="PF01926">
    <property type="entry name" value="MMR_HSR1"/>
    <property type="match status" value="1"/>
</dbReference>
<dbReference type="STRING" id="1150469.RSPPHO_00730"/>
<evidence type="ECO:0000259" key="9">
    <source>
        <dbReference type="PROSITE" id="PS50823"/>
    </source>
</evidence>
<dbReference type="GO" id="GO:0003924">
    <property type="term" value="F:GTPase activity"/>
    <property type="evidence" value="ECO:0007669"/>
    <property type="project" value="UniProtKB-UniRule"/>
</dbReference>
<dbReference type="GO" id="GO:0005886">
    <property type="term" value="C:plasma membrane"/>
    <property type="evidence" value="ECO:0007669"/>
    <property type="project" value="UniProtKB-SubCell"/>
</dbReference>
<dbReference type="PROSITE" id="PS51713">
    <property type="entry name" value="G_ERA"/>
    <property type="match status" value="1"/>
</dbReference>
<keyword evidence="12" id="KW-1185">Reference proteome</keyword>
<evidence type="ECO:0000256" key="5">
    <source>
        <dbReference type="ARBA" id="ARBA00023134"/>
    </source>
</evidence>
<evidence type="ECO:0000256" key="3">
    <source>
        <dbReference type="ARBA" id="ARBA00022741"/>
    </source>
</evidence>
<reference evidence="11 12" key="1">
    <citation type="submission" date="2012-02" db="EMBL/GenBank/DDBJ databases">
        <title>Shotgun genome sequence of Phaeospirillum photometricum DSM 122.</title>
        <authorList>
            <person name="Duquesne K."/>
            <person name="Sturgis J."/>
        </authorList>
    </citation>
    <scope>NUCLEOTIDE SEQUENCE [LARGE SCALE GENOMIC DNA]</scope>
    <source>
        <strain evidence="12">DSM122</strain>
    </source>
</reference>
<keyword evidence="6" id="KW-0963">Cytoplasm</keyword>
<dbReference type="SUPFAM" id="SSF54814">
    <property type="entry name" value="Prokaryotic type KH domain (KH-domain type II)"/>
    <property type="match status" value="1"/>
</dbReference>
<feature type="domain" description="KH type-2" evidence="9">
    <location>
        <begin position="211"/>
        <end position="288"/>
    </location>
</feature>
<dbReference type="eggNOG" id="COG1159">
    <property type="taxonomic scope" value="Bacteria"/>
</dbReference>
<evidence type="ECO:0000256" key="7">
    <source>
        <dbReference type="PROSITE-ProRule" id="PRU01050"/>
    </source>
</evidence>
<dbReference type="PROSITE" id="PS50823">
    <property type="entry name" value="KH_TYPE_2"/>
    <property type="match status" value="1"/>
</dbReference>
<dbReference type="EMBL" id="HE663493">
    <property type="protein sequence ID" value="CCG07356.1"/>
    <property type="molecule type" value="Genomic_DNA"/>
</dbReference>
<dbReference type="Proteomes" id="UP000033220">
    <property type="component" value="Chromosome DSM 122"/>
</dbReference>
<comment type="function">
    <text evidence="6">An essential GTPase that binds both GDP and GTP, with rapid nucleotide exchange. Plays a role in 16S rRNA processing and 30S ribosomal subunit biogenesis and possibly also in cell cycle regulation and energy metabolism.</text>
</comment>
<dbReference type="Gene3D" id="3.30.300.20">
    <property type="match status" value="1"/>
</dbReference>
<dbReference type="GO" id="GO:0005829">
    <property type="term" value="C:cytosol"/>
    <property type="evidence" value="ECO:0007669"/>
    <property type="project" value="TreeGrafter"/>
</dbReference>
<accession>H6SQP1</accession>
<keyword evidence="5 6" id="KW-0342">GTP-binding</keyword>
<keyword evidence="6" id="KW-0472">Membrane</keyword>
<feature type="binding site" evidence="6">
    <location>
        <begin position="68"/>
        <end position="72"/>
    </location>
    <ligand>
        <name>GTP</name>
        <dbReference type="ChEBI" id="CHEBI:37565"/>
    </ligand>
</feature>
<dbReference type="InterPro" id="IPR005225">
    <property type="entry name" value="Small_GTP-bd"/>
</dbReference>
<dbReference type="NCBIfam" id="TIGR00436">
    <property type="entry name" value="era"/>
    <property type="match status" value="1"/>
</dbReference>
<protein>
    <recommendedName>
        <fullName evidence="2 6">GTPase Era</fullName>
    </recommendedName>
</protein>
<dbReference type="Gene3D" id="3.40.50.300">
    <property type="entry name" value="P-loop containing nucleotide triphosphate hydrolases"/>
    <property type="match status" value="1"/>
</dbReference>
<dbReference type="CDD" id="cd22534">
    <property type="entry name" value="KH-II_Era"/>
    <property type="match status" value="1"/>
</dbReference>
<gene>
    <name evidence="6" type="primary">era</name>
    <name evidence="11" type="ORF">RSPPHO_00730</name>
</gene>
<dbReference type="HOGENOM" id="CLU_038009_1_1_5"/>
<dbReference type="AlphaFoldDB" id="H6SQP1"/>
<feature type="binding site" evidence="6">
    <location>
        <begin position="130"/>
        <end position="133"/>
    </location>
    <ligand>
        <name>GTP</name>
        <dbReference type="ChEBI" id="CHEBI:37565"/>
    </ligand>
</feature>
<dbReference type="InterPro" id="IPR030388">
    <property type="entry name" value="G_ERA_dom"/>
</dbReference>
<evidence type="ECO:0000259" key="10">
    <source>
        <dbReference type="PROSITE" id="PS51713"/>
    </source>
</evidence>
<dbReference type="InterPro" id="IPR027417">
    <property type="entry name" value="P-loop_NTPase"/>
</dbReference>
<evidence type="ECO:0000313" key="12">
    <source>
        <dbReference type="Proteomes" id="UP000033220"/>
    </source>
</evidence>
<dbReference type="HAMAP" id="MF_00367">
    <property type="entry name" value="GTPase_Era"/>
    <property type="match status" value="1"/>
</dbReference>
<evidence type="ECO:0000256" key="6">
    <source>
        <dbReference type="HAMAP-Rule" id="MF_00367"/>
    </source>
</evidence>
<keyword evidence="4 6" id="KW-0694">RNA-binding</keyword>
<dbReference type="InterPro" id="IPR015946">
    <property type="entry name" value="KH_dom-like_a/b"/>
</dbReference>
<evidence type="ECO:0000313" key="11">
    <source>
        <dbReference type="EMBL" id="CCG07356.1"/>
    </source>
</evidence>
<comment type="subunit">
    <text evidence="6">Monomer.</text>
</comment>
<evidence type="ECO:0000256" key="8">
    <source>
        <dbReference type="RuleBase" id="RU003761"/>
    </source>
</evidence>
<dbReference type="GO" id="GO:0043024">
    <property type="term" value="F:ribosomal small subunit binding"/>
    <property type="evidence" value="ECO:0007669"/>
    <property type="project" value="TreeGrafter"/>
</dbReference>
<comment type="similarity">
    <text evidence="1 6 7 8">Belongs to the TRAFAC class TrmE-Era-EngA-EngB-Septin-like GTPase superfamily. Era GTPase family.</text>
</comment>
<feature type="region of interest" description="G4" evidence="7">
    <location>
        <begin position="130"/>
        <end position="133"/>
    </location>
</feature>
<feature type="region of interest" description="G2" evidence="7">
    <location>
        <begin position="47"/>
        <end position="51"/>
    </location>
</feature>
<comment type="subcellular location">
    <subcellularLocation>
        <location evidence="6">Cytoplasm</location>
    </subcellularLocation>
    <subcellularLocation>
        <location evidence="6">Cell membrane</location>
        <topology evidence="6">Peripheral membrane protein</topology>
    </subcellularLocation>
</comment>
<dbReference type="NCBIfam" id="TIGR00231">
    <property type="entry name" value="small_GTP"/>
    <property type="match status" value="1"/>
</dbReference>
<feature type="region of interest" description="G5" evidence="7">
    <location>
        <begin position="159"/>
        <end position="161"/>
    </location>
</feature>
<proteinExistence type="inferred from homology"/>
<keyword evidence="3 6" id="KW-0547">Nucleotide-binding</keyword>
<dbReference type="InterPro" id="IPR005662">
    <property type="entry name" value="GTPase_Era-like"/>
</dbReference>
<feature type="region of interest" description="G3" evidence="7">
    <location>
        <begin position="68"/>
        <end position="71"/>
    </location>
</feature>
<sequence>MMSPETASADVMRCGFTAVIGPPNAGKSTLVNQLVGAKVTIVTHKAQTTRSRVRGVIVRGSSQVVLIDTPGIFNPQKRFDRAMVAAAWEGTLEADRVLLVVDARKGLTDGVVGILERLKDAGRPCLLALNKVDVIERPRLLEIAAQFNAVLPFERIFMISALTGSGCEDILSYLAAHAPEGPWMFDEDDLSDLSQRLLAAEITREKVYLQLHDELPYAAAVVTETWEERADGSVRLEQLILVERDTQRAIVLGKGGQRIKALGQAARRELMEILERPVHLFLHVKVSERLWEDREQYAAWGLEYDV</sequence>
<dbReference type="SUPFAM" id="SSF52540">
    <property type="entry name" value="P-loop containing nucleoside triphosphate hydrolases"/>
    <property type="match status" value="1"/>
</dbReference>
<feature type="region of interest" description="G1" evidence="7">
    <location>
        <begin position="21"/>
        <end position="28"/>
    </location>
</feature>
<organism evidence="11 12">
    <name type="scientific">Pararhodospirillum photometricum DSM 122</name>
    <dbReference type="NCBI Taxonomy" id="1150469"/>
    <lineage>
        <taxon>Bacteria</taxon>
        <taxon>Pseudomonadati</taxon>
        <taxon>Pseudomonadota</taxon>
        <taxon>Alphaproteobacteria</taxon>
        <taxon>Rhodospirillales</taxon>
        <taxon>Rhodospirillaceae</taxon>
        <taxon>Pararhodospirillum</taxon>
    </lineage>
</organism>
<dbReference type="InterPro" id="IPR004044">
    <property type="entry name" value="KH_dom_type_2"/>
</dbReference>
<dbReference type="GO" id="GO:0070181">
    <property type="term" value="F:small ribosomal subunit rRNA binding"/>
    <property type="evidence" value="ECO:0007669"/>
    <property type="project" value="UniProtKB-UniRule"/>
</dbReference>
<feature type="domain" description="Era-type G" evidence="10">
    <location>
        <begin position="13"/>
        <end position="180"/>
    </location>
</feature>